<name>A0A553R8B5_9TELE</name>
<organism evidence="2 3">
    <name type="scientific">Danionella cerebrum</name>
    <dbReference type="NCBI Taxonomy" id="2873325"/>
    <lineage>
        <taxon>Eukaryota</taxon>
        <taxon>Metazoa</taxon>
        <taxon>Chordata</taxon>
        <taxon>Craniata</taxon>
        <taxon>Vertebrata</taxon>
        <taxon>Euteleostomi</taxon>
        <taxon>Actinopterygii</taxon>
        <taxon>Neopterygii</taxon>
        <taxon>Teleostei</taxon>
        <taxon>Ostariophysi</taxon>
        <taxon>Cypriniformes</taxon>
        <taxon>Danionidae</taxon>
        <taxon>Danioninae</taxon>
        <taxon>Danionella</taxon>
    </lineage>
</organism>
<dbReference type="EMBL" id="SRMA01025167">
    <property type="protein sequence ID" value="TRY98418.1"/>
    <property type="molecule type" value="Genomic_DNA"/>
</dbReference>
<proteinExistence type="predicted"/>
<accession>A0A553R8B5</accession>
<comment type="caution">
    <text evidence="2">The sequence shown here is derived from an EMBL/GenBank/DDBJ whole genome shotgun (WGS) entry which is preliminary data.</text>
</comment>
<evidence type="ECO:0000313" key="2">
    <source>
        <dbReference type="EMBL" id="TRY98418.1"/>
    </source>
</evidence>
<gene>
    <name evidence="2" type="ORF">DNTS_017963</name>
</gene>
<evidence type="ECO:0000256" key="1">
    <source>
        <dbReference type="SAM" id="MobiDB-lite"/>
    </source>
</evidence>
<sequence length="427" mass="46859">MTMLTNTNSFVHYDSDESLGDTRLTPRLGQGEVKGMWSAAQATEPHKAISMKIDTEHRASVRYGYTDTFPFVLADSNMKFWPRWKENAQSRFTERESKSHSSSSKILNVLLRFHKHVEKKPSVPLLLDGLELLSCAGGLQSSVYSEQTILPSTSANIDYRNFKHLKELLKQTEPGRRENDLESRLVRLFLTGVSSSELLSSSSETSDCRSSTMDRSGPKKQKSLTSDLEEASSSELDSSDSGGFFGSLASWASDLPLAQRPFSFELFFSPYPDEAVEEEAVRGEVPLNPPLPFDPSELPFFGFLTLGLGDSALEARLLAVFPSAAPPPPPTPPPFGDMLSILDSFSVNLGSLKAALGTTLLSSFNLSLDDEDEDEGSRLLLLLLSRSVSPLDGALLSESFRGRSLCSLAILWGLETLLPSLLGSYKK</sequence>
<dbReference type="OrthoDB" id="3633556at2759"/>
<protein>
    <submittedName>
        <fullName evidence="2">Uncharacterized protein</fullName>
    </submittedName>
</protein>
<dbReference type="AlphaFoldDB" id="A0A553R8B5"/>
<reference evidence="2 3" key="1">
    <citation type="journal article" date="2019" name="Sci. Data">
        <title>Hybrid genome assembly and annotation of Danionella translucida.</title>
        <authorList>
            <person name="Kadobianskyi M."/>
            <person name="Schulze L."/>
            <person name="Schuelke M."/>
            <person name="Judkewitz B."/>
        </authorList>
    </citation>
    <scope>NUCLEOTIDE SEQUENCE [LARGE SCALE GENOMIC DNA]</scope>
    <source>
        <strain evidence="2 3">Bolton</strain>
    </source>
</reference>
<evidence type="ECO:0000313" key="3">
    <source>
        <dbReference type="Proteomes" id="UP000316079"/>
    </source>
</evidence>
<keyword evidence="3" id="KW-1185">Reference proteome</keyword>
<feature type="region of interest" description="Disordered" evidence="1">
    <location>
        <begin position="200"/>
        <end position="239"/>
    </location>
</feature>
<feature type="compositionally biased region" description="Low complexity" evidence="1">
    <location>
        <begin position="200"/>
        <end position="211"/>
    </location>
</feature>
<dbReference type="Proteomes" id="UP000316079">
    <property type="component" value="Unassembled WGS sequence"/>
</dbReference>